<evidence type="ECO:0000259" key="1">
    <source>
        <dbReference type="Pfam" id="PF18478"/>
    </source>
</evidence>
<evidence type="ECO:0000313" key="3">
    <source>
        <dbReference type="Proteomes" id="UP000320216"/>
    </source>
</evidence>
<dbReference type="RefSeq" id="WP_146321945.1">
    <property type="nucleotide sequence ID" value="NZ_CP042305.1"/>
</dbReference>
<dbReference type="InterPro" id="IPR041375">
    <property type="entry name" value="VapC45_PIN-like"/>
</dbReference>
<accession>A0A5B8M6S4</accession>
<protein>
    <recommendedName>
        <fullName evidence="1">VapC45 PIN like domain-containing protein</fullName>
    </recommendedName>
</protein>
<dbReference type="OrthoDB" id="3828387at2"/>
<dbReference type="Pfam" id="PF18478">
    <property type="entry name" value="PIN_10"/>
    <property type="match status" value="1"/>
</dbReference>
<dbReference type="AlphaFoldDB" id="A0A5B8M6S4"/>
<proteinExistence type="predicted"/>
<name>A0A5B8M6S4_9MICO</name>
<dbReference type="KEGG" id="huw:FPZ11_15015"/>
<sequence length="133" mass="15030">MYFTDENTLGLGKLLRRSGRDDVLYPGHEDLPEVPLGTADLDWMPIVGARRLIVITRDKHIRTRPAEFAAYVEYGICSVWIGAKRDLGPREQLELFLAHEARLRREVIKLGRGPWALALSGTGVRPLRLRSGL</sequence>
<gene>
    <name evidence="2" type="ORF">FPZ11_15015</name>
</gene>
<dbReference type="EMBL" id="CP042305">
    <property type="protein sequence ID" value="QDZ15911.1"/>
    <property type="molecule type" value="Genomic_DNA"/>
</dbReference>
<reference evidence="2 3" key="1">
    <citation type="submission" date="2019-07" db="EMBL/GenBank/DDBJ databases">
        <title>Full genome sequence of Humibacter sp. WJ7-1.</title>
        <authorList>
            <person name="Im W.-T."/>
        </authorList>
    </citation>
    <scope>NUCLEOTIDE SEQUENCE [LARGE SCALE GENOMIC DNA]</scope>
    <source>
        <strain evidence="2 3">WJ7-1</strain>
    </source>
</reference>
<feature type="domain" description="VapC45 PIN like" evidence="1">
    <location>
        <begin position="2"/>
        <end position="82"/>
    </location>
</feature>
<organism evidence="2 3">
    <name type="scientific">Humibacter ginsenosidimutans</name>
    <dbReference type="NCBI Taxonomy" id="2599293"/>
    <lineage>
        <taxon>Bacteria</taxon>
        <taxon>Bacillati</taxon>
        <taxon>Actinomycetota</taxon>
        <taxon>Actinomycetes</taxon>
        <taxon>Micrococcales</taxon>
        <taxon>Microbacteriaceae</taxon>
        <taxon>Humibacter</taxon>
    </lineage>
</organism>
<evidence type="ECO:0000313" key="2">
    <source>
        <dbReference type="EMBL" id="QDZ15911.1"/>
    </source>
</evidence>
<dbReference type="Proteomes" id="UP000320216">
    <property type="component" value="Chromosome"/>
</dbReference>
<keyword evidence="3" id="KW-1185">Reference proteome</keyword>